<dbReference type="AlphaFoldDB" id="A0A2K2CXU8"/>
<keyword evidence="1" id="KW-1133">Transmembrane helix</keyword>
<dbReference type="EnsemblPlants" id="PNT66857">
    <property type="protein sequence ID" value="PNT66857"/>
    <property type="gene ID" value="BRADI_3g17658v3"/>
</dbReference>
<reference evidence="2" key="2">
    <citation type="submission" date="2017-06" db="EMBL/GenBank/DDBJ databases">
        <title>WGS assembly of Brachypodium distachyon.</title>
        <authorList>
            <consortium name="The International Brachypodium Initiative"/>
            <person name="Lucas S."/>
            <person name="Harmon-Smith M."/>
            <person name="Lail K."/>
            <person name="Tice H."/>
            <person name="Grimwood J."/>
            <person name="Bruce D."/>
            <person name="Barry K."/>
            <person name="Shu S."/>
            <person name="Lindquist E."/>
            <person name="Wang M."/>
            <person name="Pitluck S."/>
            <person name="Vogel J.P."/>
            <person name="Garvin D.F."/>
            <person name="Mockler T.C."/>
            <person name="Schmutz J."/>
            <person name="Rokhsar D."/>
            <person name="Bevan M.W."/>
        </authorList>
    </citation>
    <scope>NUCLEOTIDE SEQUENCE</scope>
    <source>
        <strain evidence="2">Bd21</strain>
    </source>
</reference>
<keyword evidence="1" id="KW-0812">Transmembrane</keyword>
<reference evidence="2 3" key="1">
    <citation type="journal article" date="2010" name="Nature">
        <title>Genome sequencing and analysis of the model grass Brachypodium distachyon.</title>
        <authorList>
            <consortium name="International Brachypodium Initiative"/>
        </authorList>
    </citation>
    <scope>NUCLEOTIDE SEQUENCE [LARGE SCALE GENOMIC DNA]</scope>
    <source>
        <strain evidence="2 3">Bd21</strain>
    </source>
</reference>
<sequence length="83" mass="9310">MEVAGVRPLLAVRSASLFLLSLWSIWKLGAGLATLLRRSMMMQSFGAKLGMLAQASFPREWRTMFPELVFFLLPGPRALYPPL</sequence>
<gene>
    <name evidence="2" type="ORF">BRADI_3g17658v3</name>
</gene>
<evidence type="ECO:0000313" key="4">
    <source>
        <dbReference type="Proteomes" id="UP000008810"/>
    </source>
</evidence>
<protein>
    <submittedName>
        <fullName evidence="2 3">Uncharacterized protein</fullName>
    </submittedName>
</protein>
<dbReference type="EMBL" id="CM000882">
    <property type="protein sequence ID" value="PNT66857.1"/>
    <property type="molecule type" value="Genomic_DNA"/>
</dbReference>
<evidence type="ECO:0000313" key="3">
    <source>
        <dbReference type="EnsemblPlants" id="PNT66857"/>
    </source>
</evidence>
<keyword evidence="4" id="KW-1185">Reference proteome</keyword>
<feature type="transmembrane region" description="Helical" evidence="1">
    <location>
        <begin position="15"/>
        <end position="36"/>
    </location>
</feature>
<accession>A0A2K2CXU8</accession>
<evidence type="ECO:0000256" key="1">
    <source>
        <dbReference type="SAM" id="Phobius"/>
    </source>
</evidence>
<evidence type="ECO:0000313" key="2">
    <source>
        <dbReference type="EMBL" id="PNT66857.1"/>
    </source>
</evidence>
<proteinExistence type="predicted"/>
<reference evidence="3" key="3">
    <citation type="submission" date="2018-08" db="UniProtKB">
        <authorList>
            <consortium name="EnsemblPlants"/>
        </authorList>
    </citation>
    <scope>IDENTIFICATION</scope>
    <source>
        <strain evidence="3">cv. Bd21</strain>
    </source>
</reference>
<name>A0A2K2CXU8_BRADI</name>
<dbReference type="Gramene" id="PNT66857">
    <property type="protein sequence ID" value="PNT66857"/>
    <property type="gene ID" value="BRADI_3g17658v3"/>
</dbReference>
<keyword evidence="1" id="KW-0472">Membrane</keyword>
<dbReference type="Proteomes" id="UP000008810">
    <property type="component" value="Chromosome 3"/>
</dbReference>
<organism evidence="2">
    <name type="scientific">Brachypodium distachyon</name>
    <name type="common">Purple false brome</name>
    <name type="synonym">Trachynia distachya</name>
    <dbReference type="NCBI Taxonomy" id="15368"/>
    <lineage>
        <taxon>Eukaryota</taxon>
        <taxon>Viridiplantae</taxon>
        <taxon>Streptophyta</taxon>
        <taxon>Embryophyta</taxon>
        <taxon>Tracheophyta</taxon>
        <taxon>Spermatophyta</taxon>
        <taxon>Magnoliopsida</taxon>
        <taxon>Liliopsida</taxon>
        <taxon>Poales</taxon>
        <taxon>Poaceae</taxon>
        <taxon>BOP clade</taxon>
        <taxon>Pooideae</taxon>
        <taxon>Stipodae</taxon>
        <taxon>Brachypodieae</taxon>
        <taxon>Brachypodium</taxon>
    </lineage>
</organism>
<dbReference type="InParanoid" id="A0A2K2CXU8"/>